<dbReference type="PROSITE" id="PS51257">
    <property type="entry name" value="PROKAR_LIPOPROTEIN"/>
    <property type="match status" value="1"/>
</dbReference>
<reference evidence="1 2" key="1">
    <citation type="submission" date="2019-12" db="EMBL/GenBank/DDBJ databases">
        <title>Novel species isolated from a subtropical stream in China.</title>
        <authorList>
            <person name="Lu H."/>
        </authorList>
    </citation>
    <scope>NUCLEOTIDE SEQUENCE [LARGE SCALE GENOMIC DNA]</scope>
    <source>
        <strain evidence="1 2">FT127W</strain>
    </source>
</reference>
<dbReference type="Proteomes" id="UP000450676">
    <property type="component" value="Unassembled WGS sequence"/>
</dbReference>
<dbReference type="AlphaFoldDB" id="A0A7X4HAN8"/>
<comment type="caution">
    <text evidence="1">The sequence shown here is derived from an EMBL/GenBank/DDBJ whole genome shotgun (WGS) entry which is preliminary data.</text>
</comment>
<protein>
    <submittedName>
        <fullName evidence="1">Uncharacterized protein</fullName>
    </submittedName>
</protein>
<name>A0A7X4HAN8_9BURK</name>
<evidence type="ECO:0000313" key="1">
    <source>
        <dbReference type="EMBL" id="MYN07754.1"/>
    </source>
</evidence>
<gene>
    <name evidence="1" type="ORF">GTP77_10425</name>
</gene>
<evidence type="ECO:0000313" key="2">
    <source>
        <dbReference type="Proteomes" id="UP000450676"/>
    </source>
</evidence>
<accession>A0A7X4HAN8</accession>
<dbReference type="EMBL" id="WWCU01000009">
    <property type="protein sequence ID" value="MYN07754.1"/>
    <property type="molecule type" value="Genomic_DNA"/>
</dbReference>
<keyword evidence="2" id="KW-1185">Reference proteome</keyword>
<proteinExistence type="predicted"/>
<dbReference type="RefSeq" id="WP_161072097.1">
    <property type="nucleotide sequence ID" value="NZ_CP086370.1"/>
</dbReference>
<sequence>MKQTTLCAAAALLVAGCTPSIEYGRRSVNEPAFPVIYAKPKVIIGSSAQPPDKGESAAPAGGDGSPVKARIDYSNMAIEDVAKLRKAFDDEAPEPKFNGNRTVFKRTLVAAITKGEYRPADRFVNFRLRITPDNFEFVDYKSTATDYSVVNIEKLSLEKSNSAGLELVGGKPVEATIKAGTARTLTESGDVSVRVENTTTNIDYRTLDIYREAERGIDLSGNTLVNVSVTSQRQFNATQTDVDYIATALKLTDKGKLLPPAQAEIKTSFLQYLKPRDLTAKISFDYVIRRVAVRANEYSEHNQTAYYELGNCTQSKAVIVRARDLDIPRWSIAARYPGQGRTVVQLQNAFGAFPLAFTDYVKARQLMDWMRLQRARSAGEQQFVLDGLAGGAPPGVYPDLSIVASSEVWTDAAEGAWDCSTRTVQ</sequence>
<organism evidence="1 2">
    <name type="scientific">Pseudoduganella aquatica</name>
    <dbReference type="NCBI Taxonomy" id="2660641"/>
    <lineage>
        <taxon>Bacteria</taxon>
        <taxon>Pseudomonadati</taxon>
        <taxon>Pseudomonadota</taxon>
        <taxon>Betaproteobacteria</taxon>
        <taxon>Burkholderiales</taxon>
        <taxon>Oxalobacteraceae</taxon>
        <taxon>Telluria group</taxon>
        <taxon>Pseudoduganella</taxon>
    </lineage>
</organism>